<feature type="compositionally biased region" description="Basic and acidic residues" evidence="1">
    <location>
        <begin position="449"/>
        <end position="458"/>
    </location>
</feature>
<evidence type="ECO:0000313" key="3">
    <source>
        <dbReference type="Proteomes" id="UP001497525"/>
    </source>
</evidence>
<evidence type="ECO:0000256" key="1">
    <source>
        <dbReference type="SAM" id="MobiDB-lite"/>
    </source>
</evidence>
<evidence type="ECO:0000313" key="2">
    <source>
        <dbReference type="EMBL" id="CAL5131100.1"/>
    </source>
</evidence>
<protein>
    <submittedName>
        <fullName evidence="2">Uncharacterized protein</fullName>
    </submittedName>
</protein>
<comment type="caution">
    <text evidence="2">The sequence shown here is derived from an EMBL/GenBank/DDBJ whole genome shotgun (WGS) entry which is preliminary data.</text>
</comment>
<dbReference type="Proteomes" id="UP001497525">
    <property type="component" value="Unassembled WGS sequence"/>
</dbReference>
<feature type="region of interest" description="Disordered" evidence="1">
    <location>
        <begin position="649"/>
        <end position="705"/>
    </location>
</feature>
<gene>
    <name evidence="2" type="ORF">CDAUBV1_LOCUS3283</name>
</gene>
<proteinExistence type="predicted"/>
<organism evidence="2 3">
    <name type="scientific">Calicophoron daubneyi</name>
    <name type="common">Rumen fluke</name>
    <name type="synonym">Paramphistomum daubneyi</name>
    <dbReference type="NCBI Taxonomy" id="300641"/>
    <lineage>
        <taxon>Eukaryota</taxon>
        <taxon>Metazoa</taxon>
        <taxon>Spiralia</taxon>
        <taxon>Lophotrochozoa</taxon>
        <taxon>Platyhelminthes</taxon>
        <taxon>Trematoda</taxon>
        <taxon>Digenea</taxon>
        <taxon>Plagiorchiida</taxon>
        <taxon>Pronocephalata</taxon>
        <taxon>Paramphistomoidea</taxon>
        <taxon>Paramphistomidae</taxon>
        <taxon>Calicophoron</taxon>
    </lineage>
</organism>
<accession>A0AAV2T3V4</accession>
<dbReference type="AlphaFoldDB" id="A0AAV2T3V4"/>
<name>A0AAV2T3V4_CALDB</name>
<reference evidence="2" key="1">
    <citation type="submission" date="2024-06" db="EMBL/GenBank/DDBJ databases">
        <authorList>
            <person name="Liu X."/>
            <person name="Lenzi L."/>
            <person name="Haldenby T S."/>
            <person name="Uol C."/>
        </authorList>
    </citation>
    <scope>NUCLEOTIDE SEQUENCE</scope>
</reference>
<feature type="region of interest" description="Disordered" evidence="1">
    <location>
        <begin position="442"/>
        <end position="482"/>
    </location>
</feature>
<sequence length="705" mass="79837">MRVITPGEVGTLCYYENCCHPSCWENIRRYQDGGFTCVPDTSDHNSHALQTRIQSTPVNFQKQPVRSMQLALPYEKRDRSIWNVLDTFAGHNEGGRLPEVSPIRCGQESPALGDCYVSSPLNRSHEALTLLSSVPSVQISCKKKRRESSLGVWENDLKAVIWEPAYKWVSKNESNLKRNWPKPQRRASPLFGLGRIPSVCCSGSGRGLSENVGDEILKTKPISRSSTKIVVKSPTEEGELTNVQNGALNGKSKLFCTHLSERAMRGRLLPLGNARVRRTIRSTELCIMPFKPELLDNKQEDISELSLLKPDVVFSSEQDLLEESVEKTPARHSSPLRKVRELSLPSQVSLGVASAEEPDGMASERVRSELPAYLKALARRKDQTQPTEALYPERDSKAKEIHATDVIPKLHLQPPRNVEIDEAQDWRYHAYLFESTLSPKMPHSSRSRMLVDESDPNRCRHLSGGSNRSYADLPSPLKHQHSYPEEQNEHSFIMTGRTWASSTPKQSANDADQTISSVSWQRLPLRTTSRPRHWYRPADTQCENRRSKSMGDSEASCWSASRYHQLNTEDTWPEYSTEGRLTEGLEKYPSFRADFGTDFTLTSTNRQTLTLKDWQKLDFSTEHRIWRRSRTEGTEDQTPRMITAVLQGSAVIGSSRPSKSERREHHTLAGHKVIISPRPPPPSPVRMTQFPDIPTDQLEKISPSK</sequence>
<feature type="compositionally biased region" description="Basic and acidic residues" evidence="1">
    <location>
        <begin position="658"/>
        <end position="667"/>
    </location>
</feature>
<dbReference type="EMBL" id="CAXLJL010000079">
    <property type="protein sequence ID" value="CAL5131100.1"/>
    <property type="molecule type" value="Genomic_DNA"/>
</dbReference>